<feature type="chain" id="PRO_5043573324" evidence="1">
    <location>
        <begin position="19"/>
        <end position="157"/>
    </location>
</feature>
<name>A0AAV2VVH8_9VIBR</name>
<protein>
    <submittedName>
        <fullName evidence="2">Uncharacterized protein</fullName>
    </submittedName>
</protein>
<feature type="signal peptide" evidence="1">
    <location>
        <begin position="1"/>
        <end position="18"/>
    </location>
</feature>
<evidence type="ECO:0000313" key="2">
    <source>
        <dbReference type="EMBL" id="CCO48445.1"/>
    </source>
</evidence>
<reference evidence="2 3" key="1">
    <citation type="journal article" date="2013" name="ISME J.">
        <title>Comparative genomics of pathogenic lineages of Vibrio nigripulchritudo identifies virulence-associated traits.</title>
        <authorList>
            <person name="Goudenege D."/>
            <person name="Labreuche Y."/>
            <person name="Krin E."/>
            <person name="Ansquer D."/>
            <person name="Mangenot S."/>
            <person name="Calteau A."/>
            <person name="Medigue C."/>
            <person name="Mazel D."/>
            <person name="Polz M.F."/>
            <person name="Le Roux F."/>
        </authorList>
    </citation>
    <scope>NUCLEOTIDE SEQUENCE [LARGE SCALE GENOMIC DNA]</scope>
    <source>
        <strain evidence="2 3">SOn1</strain>
    </source>
</reference>
<keyword evidence="1" id="KW-0732">Signal</keyword>
<accession>A0AAV2VVH8</accession>
<organism evidence="2 3">
    <name type="scientific">Vibrio nigripulchritudo SOn1</name>
    <dbReference type="NCBI Taxonomy" id="1238450"/>
    <lineage>
        <taxon>Bacteria</taxon>
        <taxon>Pseudomonadati</taxon>
        <taxon>Pseudomonadota</taxon>
        <taxon>Gammaproteobacteria</taxon>
        <taxon>Vibrionales</taxon>
        <taxon>Vibrionaceae</taxon>
        <taxon>Vibrio</taxon>
    </lineage>
</organism>
<comment type="caution">
    <text evidence="2">The sequence shown here is derived from an EMBL/GenBank/DDBJ whole genome shotgun (WGS) entry which is preliminary data.</text>
</comment>
<dbReference type="RefSeq" id="WP_022612926.1">
    <property type="nucleotide sequence ID" value="NZ_LK391965.1"/>
</dbReference>
<sequence>MRSVLAISLLMLSHNVLSSDLLNEVIWKSEPITVSKYSVIEVPEQCPETARIDLKLPTNPEAIHVDDGKAYVRVLFTASFSPDRKYWVIDSSTQCESDKYECMSSEYLTFKPETKATVSCMKYKGMTIGLGENGKPVITSDIPEHQQALNKMAENES</sequence>
<proteinExistence type="predicted"/>
<dbReference type="EMBL" id="CAOF01000146">
    <property type="protein sequence ID" value="CCO48445.1"/>
    <property type="molecule type" value="Genomic_DNA"/>
</dbReference>
<dbReference type="AlphaFoldDB" id="A0AAV2VVH8"/>
<gene>
    <name evidence="2" type="ORF">VIBNISOn1_530014</name>
</gene>
<evidence type="ECO:0000256" key="1">
    <source>
        <dbReference type="SAM" id="SignalP"/>
    </source>
</evidence>
<dbReference type="Proteomes" id="UP000018211">
    <property type="component" value="Unassembled WGS sequence"/>
</dbReference>
<evidence type="ECO:0000313" key="3">
    <source>
        <dbReference type="Proteomes" id="UP000018211"/>
    </source>
</evidence>